<dbReference type="Gene3D" id="1.10.3290.10">
    <property type="entry name" value="Fido-like domain"/>
    <property type="match status" value="1"/>
</dbReference>
<dbReference type="InterPro" id="IPR040548">
    <property type="entry name" value="BepA_ID"/>
</dbReference>
<dbReference type="Pfam" id="PF18543">
    <property type="entry name" value="ID"/>
    <property type="match status" value="1"/>
</dbReference>
<dbReference type="SUPFAM" id="SSF140931">
    <property type="entry name" value="Fic-like"/>
    <property type="match status" value="1"/>
</dbReference>
<comment type="catalytic activity">
    <reaction evidence="7">
        <text>L-tyrosyl-[protein] + ATP = O-(5'-adenylyl)-L-tyrosyl-[protein] + diphosphate</text>
        <dbReference type="Rhea" id="RHEA:54288"/>
        <dbReference type="Rhea" id="RHEA-COMP:10136"/>
        <dbReference type="Rhea" id="RHEA-COMP:13846"/>
        <dbReference type="ChEBI" id="CHEBI:30616"/>
        <dbReference type="ChEBI" id="CHEBI:33019"/>
        <dbReference type="ChEBI" id="CHEBI:46858"/>
        <dbReference type="ChEBI" id="CHEBI:83624"/>
        <dbReference type="EC" id="2.7.7.108"/>
    </reaction>
</comment>
<dbReference type="RefSeq" id="WP_013544963.1">
    <property type="nucleotide sequence ID" value="NC_014932.1"/>
</dbReference>
<accession>E6YHH3</accession>
<evidence type="ECO:0000256" key="4">
    <source>
        <dbReference type="ARBA" id="ARBA00022840"/>
    </source>
</evidence>
<dbReference type="InterPro" id="IPR012340">
    <property type="entry name" value="NA-bd_OB-fold"/>
</dbReference>
<organism evidence="9 10">
    <name type="scientific">Bartonella clarridgeiae (strain CCUG 45776 / CIP 104772 / 73)</name>
    <dbReference type="NCBI Taxonomy" id="696125"/>
    <lineage>
        <taxon>Bacteria</taxon>
        <taxon>Pseudomonadati</taxon>
        <taxon>Pseudomonadota</taxon>
        <taxon>Alphaproteobacteria</taxon>
        <taxon>Hyphomicrobiales</taxon>
        <taxon>Bartonellaceae</taxon>
        <taxon>Bartonella</taxon>
    </lineage>
</organism>
<protein>
    <recommendedName>
        <fullName evidence="5">protein adenylyltransferase</fullName>
        <ecNumber evidence="5">2.7.7.108</ecNumber>
    </recommendedName>
</protein>
<dbReference type="GO" id="GO:0070733">
    <property type="term" value="F:AMPylase activity"/>
    <property type="evidence" value="ECO:0007669"/>
    <property type="project" value="UniProtKB-EC"/>
</dbReference>
<reference evidence="10" key="1">
    <citation type="submission" date="2009-11" db="EMBL/GenBank/DDBJ databases">
        <title>Genome sequencing of Bartonella species and comparative genomics.</title>
        <authorList>
            <person name="Engel P."/>
            <person name="Salzburger W."/>
            <person name="Marius L."/>
            <person name="Chao-Chin C."/>
            <person name="Soichi M."/>
            <person name="Christa L."/>
            <person name="Alexandra C."/>
            <person name="Aurelie L."/>
            <person name="Claudine M."/>
            <person name="Stephan S.C."/>
            <person name="Christoph D."/>
        </authorList>
    </citation>
    <scope>NUCLEOTIDE SEQUENCE [LARGE SCALE GENOMIC DNA]</scope>
    <source>
        <strain evidence="10">CIP 104772 / 73</strain>
    </source>
</reference>
<keyword evidence="2" id="KW-0548">Nucleotidyltransferase</keyword>
<evidence type="ECO:0000313" key="9">
    <source>
        <dbReference type="EMBL" id="CBI76311.1"/>
    </source>
</evidence>
<evidence type="ECO:0000313" key="10">
    <source>
        <dbReference type="Proteomes" id="UP000009101"/>
    </source>
</evidence>
<dbReference type="Proteomes" id="UP000009101">
    <property type="component" value="Chromosome"/>
</dbReference>
<dbReference type="HOGENOM" id="CLU_024177_0_0_5"/>
<gene>
    <name evidence="9" type="ordered locus">BARCL_0630</name>
</gene>
<dbReference type="EMBL" id="FN645454">
    <property type="protein sequence ID" value="CBI76311.1"/>
    <property type="molecule type" value="Genomic_DNA"/>
</dbReference>
<dbReference type="AlphaFoldDB" id="E6YHH3"/>
<dbReference type="eggNOG" id="COG2184">
    <property type="taxonomic scope" value="Bacteria"/>
</dbReference>
<dbReference type="NCBIfam" id="NF033856">
    <property type="entry name" value="T4SS_effec_BID"/>
    <property type="match status" value="1"/>
</dbReference>
<sequence length="544" mass="62723">MTISSDISLARNYAYPNSKTLKNKYGIMDFKKLEKKCTHDAKKVIVNLHQEPLPEKFDSSYLKYLHKCLFEEAFEWAGHTRDLPFTFKDGTTAQMLMMKMPNSNIFFVAGNKIQESLQEFDQMLVAKNNLQGLSREEFIDEAAKLFSSLNYIHPFRGGNGPTQRVFFEKLAEAAGHRIDFSVITKERMIRTCINAIMLKGDEAHEAMKHLFEDISNPEKVRVLKELFNHIPRLECKRLDNEYVVMPREGMTYTGIYKGGSLDSIIVETVDSCVICHKDYLTPEQIKALKFSDEITFTVPINKDLDQILIPAEKLAPLREEEIIKKIENATYVQKSRIKIEFLSKLVYGDPTILDKHMNLINKDPEMGQQLAEQIRNSPKSISKLEGFKIGLIRSPKREVAERNISEFSKAIIEHVDIVQYTKRKILKEHQKEKKRVEQVIKRPSQEVQKILELQPNKWEEALKTESPEVLHKDLRGFLNKINSRLSISERKNIDSADCETLAESIGISDSKAKIIIQAFHQGTELYKQLEIIKTDRSKVVTMAI</sequence>
<evidence type="ECO:0000256" key="1">
    <source>
        <dbReference type="ARBA" id="ARBA00022679"/>
    </source>
</evidence>
<keyword evidence="4" id="KW-0067">ATP-binding</keyword>
<dbReference type="OrthoDB" id="7926176at2"/>
<dbReference type="PANTHER" id="PTHR39560">
    <property type="entry name" value="PROTEIN ADENYLYLTRANSFERASE FIC-RELATED"/>
    <property type="match status" value="1"/>
</dbReference>
<dbReference type="InterPro" id="IPR036597">
    <property type="entry name" value="Fido-like_dom_sf"/>
</dbReference>
<evidence type="ECO:0000256" key="3">
    <source>
        <dbReference type="ARBA" id="ARBA00022741"/>
    </source>
</evidence>
<dbReference type="KEGG" id="bcd:BARCL_0630"/>
<dbReference type="EC" id="2.7.7.108" evidence="5"/>
<evidence type="ECO:0000256" key="2">
    <source>
        <dbReference type="ARBA" id="ARBA00022695"/>
    </source>
</evidence>
<evidence type="ECO:0000256" key="7">
    <source>
        <dbReference type="ARBA" id="ARBA00048696"/>
    </source>
</evidence>
<evidence type="ECO:0000256" key="5">
    <source>
        <dbReference type="ARBA" id="ARBA00034531"/>
    </source>
</evidence>
<keyword evidence="1" id="KW-0808">Transferase</keyword>
<keyword evidence="3" id="KW-0547">Nucleotide-binding</keyword>
<dbReference type="PROSITE" id="PS51459">
    <property type="entry name" value="FIDO"/>
    <property type="match status" value="1"/>
</dbReference>
<reference evidence="9 10" key="2">
    <citation type="journal article" date="2011" name="PLoS Genet.">
        <title>Parallel evolution of a type IV secretion system in radiating lineages of the host-restricted bacterial pathogen Bartonella.</title>
        <authorList>
            <person name="Engel P."/>
            <person name="Salzburger W."/>
            <person name="Liesch M."/>
            <person name="Chang C.C."/>
            <person name="Maruyama S."/>
            <person name="Lanz C."/>
            <person name="Calteau A."/>
            <person name="Lajus A."/>
            <person name="Medigue C."/>
            <person name="Schuster S.C."/>
            <person name="Dehio C."/>
        </authorList>
    </citation>
    <scope>NUCLEOTIDE SEQUENCE [LARGE SCALE GENOMIC DNA]</scope>
    <source>
        <strain evidence="10">CIP 104772 / 73</strain>
    </source>
</reference>
<evidence type="ECO:0000256" key="6">
    <source>
        <dbReference type="ARBA" id="ARBA00047939"/>
    </source>
</evidence>
<evidence type="ECO:0000259" key="8">
    <source>
        <dbReference type="PROSITE" id="PS51459"/>
    </source>
</evidence>
<dbReference type="GO" id="GO:0005524">
    <property type="term" value="F:ATP binding"/>
    <property type="evidence" value="ECO:0007669"/>
    <property type="project" value="UniProtKB-KW"/>
</dbReference>
<dbReference type="STRING" id="696125.BARCL_0630"/>
<feature type="domain" description="Fido" evidence="8">
    <location>
        <begin position="57"/>
        <end position="213"/>
    </location>
</feature>
<keyword evidence="10" id="KW-1185">Reference proteome</keyword>
<dbReference type="Gene3D" id="2.40.50.140">
    <property type="entry name" value="Nucleic acid-binding proteins"/>
    <property type="match status" value="1"/>
</dbReference>
<name>E6YHH3_BARC7</name>
<comment type="catalytic activity">
    <reaction evidence="6">
        <text>L-threonyl-[protein] + ATP = 3-O-(5'-adenylyl)-L-threonyl-[protein] + diphosphate</text>
        <dbReference type="Rhea" id="RHEA:54292"/>
        <dbReference type="Rhea" id="RHEA-COMP:11060"/>
        <dbReference type="Rhea" id="RHEA-COMP:13847"/>
        <dbReference type="ChEBI" id="CHEBI:30013"/>
        <dbReference type="ChEBI" id="CHEBI:30616"/>
        <dbReference type="ChEBI" id="CHEBI:33019"/>
        <dbReference type="ChEBI" id="CHEBI:138113"/>
        <dbReference type="EC" id="2.7.7.108"/>
    </reaction>
</comment>
<dbReference type="Pfam" id="PF02661">
    <property type="entry name" value="Fic"/>
    <property type="match status" value="1"/>
</dbReference>
<dbReference type="InterPro" id="IPR003812">
    <property type="entry name" value="Fido"/>
</dbReference>
<proteinExistence type="predicted"/>
<dbReference type="GO" id="GO:0051302">
    <property type="term" value="P:regulation of cell division"/>
    <property type="evidence" value="ECO:0007669"/>
    <property type="project" value="TreeGrafter"/>
</dbReference>
<dbReference type="PANTHER" id="PTHR39560:SF1">
    <property type="entry name" value="PROTEIN ADENYLYLTRANSFERASE FIC-RELATED"/>
    <property type="match status" value="1"/>
</dbReference>